<keyword evidence="1" id="KW-0732">Signal</keyword>
<dbReference type="Pfam" id="PF00041">
    <property type="entry name" value="fn3"/>
    <property type="match status" value="2"/>
</dbReference>
<dbReference type="SUPFAM" id="SSF49265">
    <property type="entry name" value="Fibronectin type III"/>
    <property type="match status" value="3"/>
</dbReference>
<evidence type="ECO:0000256" key="1">
    <source>
        <dbReference type="ARBA" id="ARBA00022729"/>
    </source>
</evidence>
<feature type="active site" description="Proton donor" evidence="8">
    <location>
        <position position="100"/>
    </location>
</feature>
<dbReference type="PANTHER" id="PTHR13817:SF73">
    <property type="entry name" value="FIBRONECTIN TYPE-III DOMAIN-CONTAINING PROTEIN"/>
    <property type="match status" value="1"/>
</dbReference>
<accession>A0A8J4M1M0</accession>
<dbReference type="InterPro" id="IPR008928">
    <property type="entry name" value="6-hairpin_glycosidase_sf"/>
</dbReference>
<dbReference type="SMART" id="SM01067">
    <property type="entry name" value="CBM_3"/>
    <property type="match status" value="2"/>
</dbReference>
<evidence type="ECO:0000313" key="12">
    <source>
        <dbReference type="EMBL" id="GIQ67656.1"/>
    </source>
</evidence>
<dbReference type="InterPro" id="IPR013783">
    <property type="entry name" value="Ig-like_fold"/>
</dbReference>
<feature type="domain" description="Fibronectin type-III" evidence="10">
    <location>
        <begin position="1279"/>
        <end position="1373"/>
    </location>
</feature>
<dbReference type="InterPro" id="IPR001956">
    <property type="entry name" value="CBM3"/>
</dbReference>
<sequence length="1514" mass="162101">MIGMNSKGNLVPLLKHMLIILLALLLCMPVIAPTAQGAEPDAPVQAAAAANSVMVDRFLTLYNQIKNPANGYFSPEGIPYHAVETLMSEAPDYGHMTTSEAYSYWLWLETLYGYYTGDWSKLEDAWDNMETFIIPSASEQPTMSHYRPGSPADYFPERPYPDMYPTQPGQIPVGQDPLDAELKATYGNNDTYLMHWLLDVDDWYGFGNTLNPNHTATYVNTFQRGEQESVWEAITHPSQDDFTYGKPGEGYVSLFVGGNPAPQWRYTAATDADARAVQVMYWAKELGYNNQTYLNKAKKMGDYLRYGMYDKYFVEIGSTANGNARAGSGKSSSHYLMAWYTAWGGGLGTPQNPHGGNWAWRIGSSHVHQAYNNPVAAYALSRGGLEPSSATGASDWDISMTRQLEFYTWLLSDEGAVGGGATNSIGGSYDRYPAGVSTFYGLAYDEDPVYHDPPSNNWFGFQAWPLERVAEFYYILAANGDTSSKEFQMAKLVMDKWIDWSMDYTFVHERPVTDDDGYYLDPNGQRILGGHNPTVATVSEPGAFYIIGNQEWSGQPDSWNGFDNFTGNPNFHAAALNPSQDVGVLGSYIKALTFYAAATKAENGDYSAQGAQARDLANSLLDVAWNYNDGIGIAVPEPRGDYFRFFEKEIYFPAGWTGTTGQGNTISSSLGVPSDPARGGNGYYISYADLRPDIKQDPQWEYLENLYQTSYNPSTGEWENGVPTFTYHRFWSQVDMATAYAEFDRLIGDDAGPSVPVPPGGVQAVRDDGQATISWNSVSNADSYNVKRATTSGGPYTNVATGLNGTSFTNTGLTNGVTYYYVVTAVNSEGESAHSTEVSVTPAPPQLPGEFTLTAVAGNGQVSLEWTASTDATGYAVQRATSASGPFSSLAAVAGRSYVDTSAINGTTYYYRIAASNSVGTTLSNTASATPQVPLPGTFTLSATAGNGQVALNWSASSNAQSYSVERATAAAGPFSELELTTGRSYTDTSVVNGTTYYYRVRAQNTSGDTLSNTVSATPIAVDPGGLRVEYKTGDTNASDNQMKPHFRIVNGGTAPVSLSELEIRYWFTNDQNQTMQVNCDWSQIGCSNIQASVASMAAPAENADSYLSLSFASGAGQLAAGANTGDIQLRLNSSNWANLNETNDYSYDGTMTAYGNNTKVGLYRNGTLIAGSAPGDSGQQPQPPAAPNGLTAAAGDGAVTLSWHASSGATHYTVKRATTSGGPYAAVASEVSGTSYTDSGLTNGTTYYYVVSASNSAGESLNSTAASATPQGIVEPQPPAAPNGLTAAAGDGAVTLSWNASSGATHYTVKRATTSGGPYAAVASEVSGTSYTDSGLTNGTTYYYVVSASNNAGESPNSAPASATPQGVTAPSGLAVLYKAGDTSATDNQIKPHFNIVNRGTSAVPLSELKLRYYFTKDGSESVSAWIDWAQIGQSNIATSFTDSYVELSFTAAAGSIAPGSQTGEIQLRLAKSNWSNFNETNDYSYDGTKTSFAEWDRVTLYRNGTLVWGIEP</sequence>
<dbReference type="InterPro" id="IPR023309">
    <property type="entry name" value="Endo-1-4-beta-glucanase_dom2"/>
</dbReference>
<evidence type="ECO:0000256" key="6">
    <source>
        <dbReference type="ARBA" id="ARBA00023295"/>
    </source>
</evidence>
<dbReference type="PRINTS" id="PR00844">
    <property type="entry name" value="GLHYDRLASE48"/>
</dbReference>
<gene>
    <name evidence="12" type="ORF">XYCOK13_04800</name>
</gene>
<feature type="active site" description="Nucleophile" evidence="8">
    <location>
        <position position="271"/>
    </location>
</feature>
<evidence type="ECO:0000259" key="11">
    <source>
        <dbReference type="PROSITE" id="PS51172"/>
    </source>
</evidence>
<dbReference type="InterPro" id="IPR036966">
    <property type="entry name" value="CBM3_sf"/>
</dbReference>
<keyword evidence="3" id="KW-0378">Hydrolase</keyword>
<evidence type="ECO:0008006" key="14">
    <source>
        <dbReference type="Google" id="ProtNLM"/>
    </source>
</evidence>
<dbReference type="Gene3D" id="2.170.160.10">
    <property type="entry name" value="Endo-1,4-beta-glucanase f. Domain 2"/>
    <property type="match status" value="1"/>
</dbReference>
<evidence type="ECO:0000256" key="5">
    <source>
        <dbReference type="ARBA" id="ARBA00023277"/>
    </source>
</evidence>
<dbReference type="InterPro" id="IPR050964">
    <property type="entry name" value="Striated_Muscle_Regulatory"/>
</dbReference>
<dbReference type="EMBL" id="BOVK01000006">
    <property type="protein sequence ID" value="GIQ67656.1"/>
    <property type="molecule type" value="Genomic_DNA"/>
</dbReference>
<dbReference type="InterPro" id="IPR008965">
    <property type="entry name" value="CBM2/CBM3_carb-bd_dom_sf"/>
</dbReference>
<dbReference type="Gene3D" id="2.60.40.710">
    <property type="entry name" value="Endoglucanase-like"/>
    <property type="match status" value="2"/>
</dbReference>
<dbReference type="InterPro" id="IPR000556">
    <property type="entry name" value="Glyco_hydro_48F"/>
</dbReference>
<keyword evidence="5" id="KW-0119">Carbohydrate metabolism</keyword>
<evidence type="ECO:0000313" key="13">
    <source>
        <dbReference type="Proteomes" id="UP000677918"/>
    </source>
</evidence>
<evidence type="ECO:0000256" key="7">
    <source>
        <dbReference type="ARBA" id="ARBA00023326"/>
    </source>
</evidence>
<evidence type="ECO:0000256" key="9">
    <source>
        <dbReference type="SAM" id="MobiDB-lite"/>
    </source>
</evidence>
<evidence type="ECO:0000259" key="10">
    <source>
        <dbReference type="PROSITE" id="PS50853"/>
    </source>
</evidence>
<evidence type="ECO:0000256" key="3">
    <source>
        <dbReference type="ARBA" id="ARBA00022801"/>
    </source>
</evidence>
<dbReference type="Pfam" id="PF00942">
    <property type="entry name" value="CBM_3"/>
    <property type="match status" value="2"/>
</dbReference>
<name>A0A8J4M1M0_9BACL</name>
<dbReference type="SMART" id="SM00060">
    <property type="entry name" value="FN3"/>
    <property type="match status" value="5"/>
</dbReference>
<organism evidence="12 13">
    <name type="scientific">Xylanibacillus composti</name>
    <dbReference type="NCBI Taxonomy" id="1572762"/>
    <lineage>
        <taxon>Bacteria</taxon>
        <taxon>Bacillati</taxon>
        <taxon>Bacillota</taxon>
        <taxon>Bacilli</taxon>
        <taxon>Bacillales</taxon>
        <taxon>Paenibacillaceae</taxon>
        <taxon>Xylanibacillus</taxon>
    </lineage>
</organism>
<dbReference type="Pfam" id="PF02011">
    <property type="entry name" value="Glyco_hydro_48"/>
    <property type="match status" value="2"/>
</dbReference>
<feature type="compositionally biased region" description="Low complexity" evidence="9">
    <location>
        <begin position="1172"/>
        <end position="1181"/>
    </location>
</feature>
<keyword evidence="4" id="KW-0136">Cellulose degradation</keyword>
<feature type="region of interest" description="Disordered" evidence="9">
    <location>
        <begin position="1172"/>
        <end position="1191"/>
    </location>
</feature>
<keyword evidence="13" id="KW-1185">Reference proteome</keyword>
<feature type="domain" description="CBM3" evidence="11">
    <location>
        <begin position="1371"/>
        <end position="1514"/>
    </location>
</feature>
<dbReference type="GO" id="GO:0008810">
    <property type="term" value="F:cellulase activity"/>
    <property type="evidence" value="ECO:0007669"/>
    <property type="project" value="InterPro"/>
</dbReference>
<dbReference type="InterPro" id="IPR003961">
    <property type="entry name" value="FN3_dom"/>
</dbReference>
<keyword evidence="7" id="KW-0624">Polysaccharide degradation</keyword>
<dbReference type="SUPFAM" id="SSF48208">
    <property type="entry name" value="Six-hairpin glycosidases"/>
    <property type="match status" value="1"/>
</dbReference>
<dbReference type="InterPro" id="IPR012341">
    <property type="entry name" value="6hp_glycosidase-like_sf"/>
</dbReference>
<keyword evidence="6" id="KW-0326">Glycosidase</keyword>
<reference evidence="12" key="1">
    <citation type="submission" date="2021-04" db="EMBL/GenBank/DDBJ databases">
        <title>Draft genome sequence of Xylanibacillus composti strain K13.</title>
        <authorList>
            <person name="Uke A."/>
            <person name="Chhe C."/>
            <person name="Baramee S."/>
            <person name="Kosugi A."/>
        </authorList>
    </citation>
    <scope>NUCLEOTIDE SEQUENCE</scope>
    <source>
        <strain evidence="12">K13</strain>
    </source>
</reference>
<dbReference type="GO" id="GO:0030248">
    <property type="term" value="F:cellulose binding"/>
    <property type="evidence" value="ECO:0007669"/>
    <property type="project" value="InterPro"/>
</dbReference>
<dbReference type="Gene3D" id="2.60.40.10">
    <property type="entry name" value="Immunoglobulins"/>
    <property type="match status" value="5"/>
</dbReference>
<dbReference type="Gene3D" id="4.10.870.10">
    <property type="entry name" value="Endo-1,4-beta-glucanase f. Domain 3"/>
    <property type="match status" value="1"/>
</dbReference>
<dbReference type="CDD" id="cd00063">
    <property type="entry name" value="FN3"/>
    <property type="match status" value="4"/>
</dbReference>
<dbReference type="SUPFAM" id="SSF49384">
    <property type="entry name" value="Carbohydrate-binding domain"/>
    <property type="match status" value="2"/>
</dbReference>
<dbReference type="InterPro" id="IPR036116">
    <property type="entry name" value="FN3_sf"/>
</dbReference>
<dbReference type="PANTHER" id="PTHR13817">
    <property type="entry name" value="TITIN"/>
    <property type="match status" value="1"/>
</dbReference>
<dbReference type="PROSITE" id="PS50853">
    <property type="entry name" value="FN3"/>
    <property type="match status" value="4"/>
</dbReference>
<proteinExistence type="predicted"/>
<dbReference type="GO" id="GO:0030245">
    <property type="term" value="P:cellulose catabolic process"/>
    <property type="evidence" value="ECO:0007669"/>
    <property type="project" value="UniProtKB-KW"/>
</dbReference>
<feature type="domain" description="Fibronectin type-III" evidence="10">
    <location>
        <begin position="1184"/>
        <end position="1274"/>
    </location>
</feature>
<evidence type="ECO:0000256" key="8">
    <source>
        <dbReference type="PIRSR" id="PIRSR600556-1"/>
    </source>
</evidence>
<evidence type="ECO:0000256" key="2">
    <source>
        <dbReference type="ARBA" id="ARBA00022737"/>
    </source>
</evidence>
<comment type="caution">
    <text evidence="12">The sequence shown here is derived from an EMBL/GenBank/DDBJ whole genome shotgun (WGS) entry which is preliminary data.</text>
</comment>
<keyword evidence="2" id="KW-0677">Repeat</keyword>
<dbReference type="Gene3D" id="1.50.10.10">
    <property type="match status" value="2"/>
</dbReference>
<feature type="domain" description="Fibronectin type-III" evidence="10">
    <location>
        <begin position="755"/>
        <end position="845"/>
    </location>
</feature>
<dbReference type="Proteomes" id="UP000677918">
    <property type="component" value="Unassembled WGS sequence"/>
</dbReference>
<feature type="domain" description="Fibronectin type-III" evidence="10">
    <location>
        <begin position="935"/>
        <end position="1025"/>
    </location>
</feature>
<evidence type="ECO:0000256" key="4">
    <source>
        <dbReference type="ARBA" id="ARBA00023001"/>
    </source>
</evidence>
<dbReference type="PROSITE" id="PS51172">
    <property type="entry name" value="CBM3"/>
    <property type="match status" value="2"/>
</dbReference>
<protein>
    <recommendedName>
        <fullName evidence="14">Cellulose 1,4-beta-cellobiosidase</fullName>
    </recommendedName>
</protein>
<feature type="domain" description="CBM3" evidence="11">
    <location>
        <begin position="1023"/>
        <end position="1176"/>
    </location>
</feature>
<dbReference type="InterPro" id="IPR027390">
    <property type="entry name" value="Endoglucanase_F_dom3"/>
</dbReference>